<dbReference type="RefSeq" id="WP_036547386.1">
    <property type="nucleotide sequence ID" value="NZ_JBKBNO010000004.1"/>
</dbReference>
<comment type="caution">
    <text evidence="2">The sequence shown here is derived from an EMBL/GenBank/DDBJ whole genome shotgun (WGS) entry which is preliminary data.</text>
</comment>
<feature type="signal peptide" evidence="1">
    <location>
        <begin position="1"/>
        <end position="23"/>
    </location>
</feature>
<accession>A0A063XXM7</accession>
<proteinExistence type="predicted"/>
<feature type="chain" id="PRO_5001623235" description="DUF1318 domain-containing protein" evidence="1">
    <location>
        <begin position="24"/>
        <end position="111"/>
    </location>
</feature>
<gene>
    <name evidence="2" type="ORF">ADINL_2042</name>
</gene>
<name>A0A063XXM7_9GAMM</name>
<keyword evidence="3" id="KW-1185">Reference proteome</keyword>
<dbReference type="Pfam" id="PF07027">
    <property type="entry name" value="DUF1318"/>
    <property type="match status" value="1"/>
</dbReference>
<sequence>MLHSSQRYLWVLLLLLLSLPAWAQSLDQAKSQGLVGEQLNGYVGIVTRSPSNELRALVTDVNQKRRALYQRSAQDASVALDVFEARAGQRLQERARPGEYIQDANGQWRRK</sequence>
<dbReference type="AlphaFoldDB" id="A0A063XXM7"/>
<reference evidence="2 3" key="1">
    <citation type="journal article" date="2005" name="Int. J. Syst. Evol. Microbiol.">
        <title>Nitrincola lacisaponensis gen. nov., sp. nov., a novel alkaliphilic bacterium isolated from an alkaline, saline lake.</title>
        <authorList>
            <person name="Dimitriu P.A."/>
            <person name="Shukla S.K."/>
            <person name="Conradt J."/>
            <person name="Marquez M.C."/>
            <person name="Ventosa A."/>
            <person name="Maglia A."/>
            <person name="Peyton B.M."/>
            <person name="Pinkart H.C."/>
            <person name="Mormile M.R."/>
        </authorList>
    </citation>
    <scope>NUCLEOTIDE SEQUENCE [LARGE SCALE GENOMIC DNA]</scope>
    <source>
        <strain evidence="2 3">4CA</strain>
    </source>
</reference>
<evidence type="ECO:0008006" key="4">
    <source>
        <dbReference type="Google" id="ProtNLM"/>
    </source>
</evidence>
<dbReference type="OrthoDB" id="9798130at2"/>
<protein>
    <recommendedName>
        <fullName evidence="4">DUF1318 domain-containing protein</fullName>
    </recommendedName>
</protein>
<dbReference type="STRING" id="267850.ADINL_2042"/>
<evidence type="ECO:0000256" key="1">
    <source>
        <dbReference type="SAM" id="SignalP"/>
    </source>
</evidence>
<organism evidence="2 3">
    <name type="scientific">Nitrincola lacisaponensis</name>
    <dbReference type="NCBI Taxonomy" id="267850"/>
    <lineage>
        <taxon>Bacteria</taxon>
        <taxon>Pseudomonadati</taxon>
        <taxon>Pseudomonadota</taxon>
        <taxon>Gammaproteobacteria</taxon>
        <taxon>Oceanospirillales</taxon>
        <taxon>Oceanospirillaceae</taxon>
        <taxon>Nitrincola</taxon>
    </lineage>
</organism>
<dbReference type="Proteomes" id="UP000027318">
    <property type="component" value="Unassembled WGS sequence"/>
</dbReference>
<dbReference type="EMBL" id="JMSZ01000032">
    <property type="protein sequence ID" value="KDE38913.1"/>
    <property type="molecule type" value="Genomic_DNA"/>
</dbReference>
<keyword evidence="1" id="KW-0732">Signal</keyword>
<dbReference type="PIRSF" id="PIRSF025560">
    <property type="entry name" value="UCP025560"/>
    <property type="match status" value="1"/>
</dbReference>
<dbReference type="InterPro" id="IPR008309">
    <property type="entry name" value="YdbL"/>
</dbReference>
<evidence type="ECO:0000313" key="3">
    <source>
        <dbReference type="Proteomes" id="UP000027318"/>
    </source>
</evidence>
<evidence type="ECO:0000313" key="2">
    <source>
        <dbReference type="EMBL" id="KDE38913.1"/>
    </source>
</evidence>